<dbReference type="InterPro" id="IPR029044">
    <property type="entry name" value="Nucleotide-diphossugar_trans"/>
</dbReference>
<name>A0A6J6HZ87_9ZZZZ</name>
<evidence type="ECO:0000313" key="1">
    <source>
        <dbReference type="EMBL" id="CAB4619412.1"/>
    </source>
</evidence>
<dbReference type="AlphaFoldDB" id="A0A6J6HZ87"/>
<organism evidence="1">
    <name type="scientific">freshwater metagenome</name>
    <dbReference type="NCBI Taxonomy" id="449393"/>
    <lineage>
        <taxon>unclassified sequences</taxon>
        <taxon>metagenomes</taxon>
        <taxon>ecological metagenomes</taxon>
    </lineage>
</organism>
<reference evidence="1" key="1">
    <citation type="submission" date="2020-05" db="EMBL/GenBank/DDBJ databases">
        <authorList>
            <person name="Chiriac C."/>
            <person name="Salcher M."/>
            <person name="Ghai R."/>
            <person name="Kavagutti S V."/>
        </authorList>
    </citation>
    <scope>NUCLEOTIDE SEQUENCE</scope>
</reference>
<proteinExistence type="predicted"/>
<dbReference type="EMBL" id="CAEZUP010000087">
    <property type="protein sequence ID" value="CAB4619412.1"/>
    <property type="molecule type" value="Genomic_DNA"/>
</dbReference>
<dbReference type="SUPFAM" id="SSF53448">
    <property type="entry name" value="Nucleotide-diphospho-sugar transferases"/>
    <property type="match status" value="1"/>
</dbReference>
<gene>
    <name evidence="1" type="ORF">UFOPK1835_01647</name>
</gene>
<protein>
    <submittedName>
        <fullName evidence="1">Unannotated protein</fullName>
    </submittedName>
</protein>
<accession>A0A6J6HZ87</accession>
<sequence>MISIFTSANLAYLPQCLILRESVERYEPDAHFVLVLVDRMPTDPVMIERLGLFEEIILVEDLLGDECEDWMSRYDVVEACTSVKGRAVRRLLARGDNVVYLDPDTALFGPLDAFTAQLETSSVVLTPHQLEPAIIDSPWIADEISSLAYGIYNFGMFGVRACPEGIAFADWWDERLSTLCIDDIPRGLFVDQRWGDFVPNFFPAASICRHPGINVASWNLHQRLMTLDVNGDYRVNGEPLVMYHFTKGTGIGLQASRAKMDDNPLAADLWRWYLERLEWFGRGHRAPIWAFTPVIGPRVASVPDGGKLSTLTPGDRGVFAAFAPDEQLSALPIGSVSPDRSTIVGKGGVLFLHQGSNHYHDQYVNRRSDALGIAWAELTKERHRRIGGSAQMLSLFVPNKATCLPDLYPLQLDSCPTPAWRDLRSALGSRDDVLFCDSLLDASLPGNRWERNPWGHVDSHWSEFGCLETVNEVLRRMGYDEFKLDALKVKPLQSFGDLSSKFGTAAAGNYVTRRLVNPTVQPTCVYLSESDIEMENSTGRRVTWRNPEAPVSLTLCVVGNSFAGMGNSTMDLVYWFARVFKEVTMLHSGSVPIDVVETYGADVVLFQSVERFFMQVPSDVYTAAQVEAVYNRHGGTPT</sequence>